<dbReference type="SMART" id="SM00607">
    <property type="entry name" value="FTP"/>
    <property type="match status" value="1"/>
</dbReference>
<evidence type="ECO:0000313" key="12">
    <source>
        <dbReference type="Proteomes" id="UP001374579"/>
    </source>
</evidence>
<organism evidence="11 12">
    <name type="scientific">Littorina saxatilis</name>
    <dbReference type="NCBI Taxonomy" id="31220"/>
    <lineage>
        <taxon>Eukaryota</taxon>
        <taxon>Metazoa</taxon>
        <taxon>Spiralia</taxon>
        <taxon>Lophotrochozoa</taxon>
        <taxon>Mollusca</taxon>
        <taxon>Gastropoda</taxon>
        <taxon>Caenogastropoda</taxon>
        <taxon>Littorinimorpha</taxon>
        <taxon>Littorinoidea</taxon>
        <taxon>Littorinidae</taxon>
        <taxon>Littorina</taxon>
    </lineage>
</organism>
<comment type="caution">
    <text evidence="11">The sequence shown here is derived from an EMBL/GenBank/DDBJ whole genome shotgun (WGS) entry which is preliminary data.</text>
</comment>
<feature type="domain" description="Fucolectin tachylectin-4 pentraxin-1" evidence="10">
    <location>
        <begin position="25"/>
        <end position="170"/>
    </location>
</feature>
<dbReference type="InterPro" id="IPR051941">
    <property type="entry name" value="BG_Antigen-Binding_Lectin"/>
</dbReference>
<dbReference type="GO" id="GO:0010185">
    <property type="term" value="P:regulation of cellular defense response"/>
    <property type="evidence" value="ECO:0007669"/>
    <property type="project" value="UniProtKB-ARBA"/>
</dbReference>
<dbReference type="Proteomes" id="UP001374579">
    <property type="component" value="Unassembled WGS sequence"/>
</dbReference>
<evidence type="ECO:0000256" key="8">
    <source>
        <dbReference type="SAM" id="Phobius"/>
    </source>
</evidence>
<protein>
    <recommendedName>
        <fullName evidence="10">Fucolectin tachylectin-4 pentraxin-1 domain-containing protein</fullName>
    </recommendedName>
</protein>
<keyword evidence="5" id="KW-0430">Lectin</keyword>
<evidence type="ECO:0000259" key="10">
    <source>
        <dbReference type="SMART" id="SM00607"/>
    </source>
</evidence>
<dbReference type="PANTHER" id="PTHR45713:SF6">
    <property type="entry name" value="F5_8 TYPE C DOMAIN-CONTAINING PROTEIN"/>
    <property type="match status" value="1"/>
</dbReference>
<name>A0AAN9ASN1_9CAEN</name>
<feature type="transmembrane region" description="Helical" evidence="8">
    <location>
        <begin position="315"/>
        <end position="341"/>
    </location>
</feature>
<dbReference type="Pfam" id="PF22633">
    <property type="entry name" value="F5_F8_type_C_2"/>
    <property type="match status" value="1"/>
</dbReference>
<dbReference type="EMBL" id="JBAMIC010000021">
    <property type="protein sequence ID" value="KAK7092488.1"/>
    <property type="molecule type" value="Genomic_DNA"/>
</dbReference>
<reference evidence="11 12" key="1">
    <citation type="submission" date="2024-02" db="EMBL/GenBank/DDBJ databases">
        <title>Chromosome-scale genome assembly of the rough periwinkle Littorina saxatilis.</title>
        <authorList>
            <person name="De Jode A."/>
            <person name="Faria R."/>
            <person name="Formenti G."/>
            <person name="Sims Y."/>
            <person name="Smith T.P."/>
            <person name="Tracey A."/>
            <person name="Wood J.M.D."/>
            <person name="Zagrodzka Z.B."/>
            <person name="Johannesson K."/>
            <person name="Butlin R.K."/>
            <person name="Leder E.H."/>
        </authorList>
    </citation>
    <scope>NUCLEOTIDE SEQUENCE [LARGE SCALE GENOMIC DNA]</scope>
    <source>
        <strain evidence="11">Snail1</strain>
        <tissue evidence="11">Muscle</tissue>
    </source>
</reference>
<keyword evidence="8" id="KW-0812">Transmembrane</keyword>
<keyword evidence="8" id="KW-1133">Transmembrane helix</keyword>
<feature type="chain" id="PRO_5042910809" description="Fucolectin tachylectin-4 pentraxin-1 domain-containing protein" evidence="9">
    <location>
        <begin position="23"/>
        <end position="437"/>
    </location>
</feature>
<dbReference type="InterPro" id="IPR006585">
    <property type="entry name" value="FTP1"/>
</dbReference>
<keyword evidence="9" id="KW-0732">Signal</keyword>
<evidence type="ECO:0000256" key="6">
    <source>
        <dbReference type="ARBA" id="ARBA00022837"/>
    </source>
</evidence>
<comment type="similarity">
    <text evidence="2">Belongs to the fucolectin family.</text>
</comment>
<dbReference type="GO" id="GO:0042806">
    <property type="term" value="F:fucose binding"/>
    <property type="evidence" value="ECO:0007669"/>
    <property type="project" value="UniProtKB-ARBA"/>
</dbReference>
<evidence type="ECO:0000256" key="4">
    <source>
        <dbReference type="ARBA" id="ARBA00022723"/>
    </source>
</evidence>
<feature type="signal peptide" evidence="9">
    <location>
        <begin position="1"/>
        <end position="22"/>
    </location>
</feature>
<gene>
    <name evidence="11" type="ORF">V1264_008226</name>
</gene>
<proteinExistence type="inferred from homology"/>
<evidence type="ECO:0000313" key="11">
    <source>
        <dbReference type="EMBL" id="KAK7092488.1"/>
    </source>
</evidence>
<sequence length="437" mass="47451">MTFTGIGALFFCLCWLIASAVGETFENVAINKTYNQTSKHGSQGLLSAAANGDTGGNYFDNNCIHTDQGSDQNHWWEVNLLRKYPVRDITVWARRDFCSRLYPFTITVDNQICVNVTSAPSKCATDRRKSVTCSSVTYGQVIRLTLNRIGQDLKDLNLCEFQIFVPSGVSQCPVGRHGAQCGQKCSDNCGGGPGKNFCDQHTGVCYDGCTGNFSGDFCPGCRPGYYEAGCTSRCSSLVSGCTQCTQNGRCTACTGQFAPPACTECQPGQYGKECSRPCGYCQVNTTCHREDGRCLVGCVSGFLEPFCQQVKQNSLVVPVVCSVIGAAVIIAIAVVAAGCMYRRSRGGPARRHDRTVSSPEPGCTQGHIATKIAGHKLPSSPTPRDDTAHYGISDTTNAYEMYAVENNYDKLYPYSNDDADRQPYTQMSSQAFDVTKW</sequence>
<dbReference type="Gene3D" id="2.170.300.10">
    <property type="entry name" value="Tie2 ligand-binding domain superfamily"/>
    <property type="match status" value="1"/>
</dbReference>
<keyword evidence="4" id="KW-0479">Metal-binding</keyword>
<accession>A0AAN9ASN1</accession>
<keyword evidence="12" id="KW-1185">Reference proteome</keyword>
<evidence type="ECO:0000256" key="7">
    <source>
        <dbReference type="ARBA" id="ARBA00023157"/>
    </source>
</evidence>
<dbReference type="SUPFAM" id="SSF49785">
    <property type="entry name" value="Galactose-binding domain-like"/>
    <property type="match status" value="1"/>
</dbReference>
<evidence type="ECO:0000256" key="1">
    <source>
        <dbReference type="ARBA" id="ARBA00002219"/>
    </source>
</evidence>
<dbReference type="GO" id="GO:0001868">
    <property type="term" value="P:regulation of complement activation, lectin pathway"/>
    <property type="evidence" value="ECO:0007669"/>
    <property type="project" value="UniProtKB-ARBA"/>
</dbReference>
<evidence type="ECO:0000256" key="3">
    <source>
        <dbReference type="ARBA" id="ARBA00011233"/>
    </source>
</evidence>
<dbReference type="GO" id="GO:0046872">
    <property type="term" value="F:metal ion binding"/>
    <property type="evidence" value="ECO:0007669"/>
    <property type="project" value="UniProtKB-KW"/>
</dbReference>
<dbReference type="InterPro" id="IPR008979">
    <property type="entry name" value="Galactose-bd-like_sf"/>
</dbReference>
<comment type="subunit">
    <text evidence="3">Homotrimer.</text>
</comment>
<evidence type="ECO:0000256" key="2">
    <source>
        <dbReference type="ARBA" id="ARBA00010147"/>
    </source>
</evidence>
<evidence type="ECO:0000256" key="5">
    <source>
        <dbReference type="ARBA" id="ARBA00022734"/>
    </source>
</evidence>
<keyword evidence="7" id="KW-1015">Disulfide bond</keyword>
<dbReference type="AlphaFoldDB" id="A0AAN9ASN1"/>
<comment type="function">
    <text evidence="1">Acts as a defensive agent. Recognizes blood group fucosylated oligosaccharides including A, B, H and Lewis B-type antigens. Does not recognize Lewis A antigen and has low affinity for monovalent haptens.</text>
</comment>
<keyword evidence="6" id="KW-0106">Calcium</keyword>
<evidence type="ECO:0000256" key="9">
    <source>
        <dbReference type="SAM" id="SignalP"/>
    </source>
</evidence>
<keyword evidence="8" id="KW-0472">Membrane</keyword>
<dbReference type="PANTHER" id="PTHR45713">
    <property type="entry name" value="FTP DOMAIN-CONTAINING PROTEIN"/>
    <property type="match status" value="1"/>
</dbReference>
<dbReference type="Gene3D" id="2.60.120.260">
    <property type="entry name" value="Galactose-binding domain-like"/>
    <property type="match status" value="1"/>
</dbReference>